<evidence type="ECO:0000313" key="3">
    <source>
        <dbReference type="Proteomes" id="UP000585474"/>
    </source>
</evidence>
<organism evidence="2 3">
    <name type="scientific">Actinidia rufa</name>
    <dbReference type="NCBI Taxonomy" id="165716"/>
    <lineage>
        <taxon>Eukaryota</taxon>
        <taxon>Viridiplantae</taxon>
        <taxon>Streptophyta</taxon>
        <taxon>Embryophyta</taxon>
        <taxon>Tracheophyta</taxon>
        <taxon>Spermatophyta</taxon>
        <taxon>Magnoliopsida</taxon>
        <taxon>eudicotyledons</taxon>
        <taxon>Gunneridae</taxon>
        <taxon>Pentapetalae</taxon>
        <taxon>asterids</taxon>
        <taxon>Ericales</taxon>
        <taxon>Actinidiaceae</taxon>
        <taxon>Actinidia</taxon>
    </lineage>
</organism>
<evidence type="ECO:0000256" key="1">
    <source>
        <dbReference type="SAM" id="MobiDB-lite"/>
    </source>
</evidence>
<evidence type="ECO:0000313" key="2">
    <source>
        <dbReference type="EMBL" id="GFY97637.1"/>
    </source>
</evidence>
<keyword evidence="3" id="KW-1185">Reference proteome</keyword>
<feature type="region of interest" description="Disordered" evidence="1">
    <location>
        <begin position="1"/>
        <end position="26"/>
    </location>
</feature>
<gene>
    <name evidence="2" type="ORF">Acr_12g0001780</name>
</gene>
<dbReference type="Proteomes" id="UP000585474">
    <property type="component" value="Unassembled WGS sequence"/>
</dbReference>
<sequence>MIFVDRRREGERQSADISKSEGTKSQRLGGRVRQRWFLAISATVLECNTMPFLLPVRSDRHADGVLSGLTPDDNNCLLVAVCGSASSQYYMHLRSLILPRQNSNQAPDLEGIHREMHGIAEKIRVMNELDARLVQHLTVLLKIAKMPVVRVSHKVFIANLPAITLGMEGKVEILRLLDHNPPAAGRKSRPARKLTSEEDCLSHMAVLPDTAAMHQPNRSSRIWMLGSTPFTPASRRQ</sequence>
<name>A0A7J0FIA6_9ERIC</name>
<protein>
    <submittedName>
        <fullName evidence="2">Uncharacterized protein</fullName>
    </submittedName>
</protein>
<dbReference type="AlphaFoldDB" id="A0A7J0FIA6"/>
<proteinExistence type="predicted"/>
<feature type="compositionally biased region" description="Basic and acidic residues" evidence="1">
    <location>
        <begin position="1"/>
        <end position="24"/>
    </location>
</feature>
<reference evidence="2 3" key="1">
    <citation type="submission" date="2019-07" db="EMBL/GenBank/DDBJ databases">
        <title>De Novo Assembly of kiwifruit Actinidia rufa.</title>
        <authorList>
            <person name="Sugita-Konishi S."/>
            <person name="Sato K."/>
            <person name="Mori E."/>
            <person name="Abe Y."/>
            <person name="Kisaki G."/>
            <person name="Hamano K."/>
            <person name="Suezawa K."/>
            <person name="Otani M."/>
            <person name="Fukuda T."/>
            <person name="Manabe T."/>
            <person name="Gomi K."/>
            <person name="Tabuchi M."/>
            <person name="Akimitsu K."/>
            <person name="Kataoka I."/>
        </authorList>
    </citation>
    <scope>NUCLEOTIDE SEQUENCE [LARGE SCALE GENOMIC DNA]</scope>
    <source>
        <strain evidence="3">cv. Fuchu</strain>
    </source>
</reference>
<accession>A0A7J0FIA6</accession>
<comment type="caution">
    <text evidence="2">The sequence shown here is derived from an EMBL/GenBank/DDBJ whole genome shotgun (WGS) entry which is preliminary data.</text>
</comment>
<dbReference type="EMBL" id="BJWL01000012">
    <property type="protein sequence ID" value="GFY97637.1"/>
    <property type="molecule type" value="Genomic_DNA"/>
</dbReference>